<reference evidence="2" key="2">
    <citation type="submission" date="2021-09" db="EMBL/GenBank/DDBJ databases">
        <authorList>
            <person name="Gilroy R."/>
        </authorList>
    </citation>
    <scope>NUCLEOTIDE SEQUENCE</scope>
    <source>
        <strain evidence="2">ChiGjej3B3-7470</strain>
    </source>
</reference>
<comment type="caution">
    <text evidence="2">The sequence shown here is derived from an EMBL/GenBank/DDBJ whole genome shotgun (WGS) entry which is preliminary data.</text>
</comment>
<dbReference type="Proteomes" id="UP000712713">
    <property type="component" value="Unassembled WGS sequence"/>
</dbReference>
<evidence type="ECO:0000256" key="1">
    <source>
        <dbReference type="SAM" id="MobiDB-lite"/>
    </source>
</evidence>
<evidence type="ECO:0000313" key="2">
    <source>
        <dbReference type="EMBL" id="HJE50711.1"/>
    </source>
</evidence>
<evidence type="ECO:0000313" key="3">
    <source>
        <dbReference type="Proteomes" id="UP000712713"/>
    </source>
</evidence>
<dbReference type="AlphaFoldDB" id="A0A921EN37"/>
<sequence length="78" mass="8077">MGAKSSNEAKAKALASLAAAKQIREAAESDEFAAIQAARSAGASWSRIGELYGLTKQGAQQRFKRGSKPNSPAPADEA</sequence>
<protein>
    <submittedName>
        <fullName evidence="2">Uncharacterized protein</fullName>
    </submittedName>
</protein>
<accession>A0A921EN37</accession>
<name>A0A921EN37_9ACTN</name>
<gene>
    <name evidence="2" type="ORF">K8V15_01805</name>
</gene>
<feature type="region of interest" description="Disordered" evidence="1">
    <location>
        <begin position="59"/>
        <end position="78"/>
    </location>
</feature>
<dbReference type="EMBL" id="DYZF01000044">
    <property type="protein sequence ID" value="HJE50711.1"/>
    <property type="molecule type" value="Genomic_DNA"/>
</dbReference>
<proteinExistence type="predicted"/>
<reference evidence="2" key="1">
    <citation type="journal article" date="2021" name="PeerJ">
        <title>Extensive microbial diversity within the chicken gut microbiome revealed by metagenomics and culture.</title>
        <authorList>
            <person name="Gilroy R."/>
            <person name="Ravi A."/>
            <person name="Getino M."/>
            <person name="Pursley I."/>
            <person name="Horton D.L."/>
            <person name="Alikhan N.F."/>
            <person name="Baker D."/>
            <person name="Gharbi K."/>
            <person name="Hall N."/>
            <person name="Watson M."/>
            <person name="Adriaenssens E.M."/>
            <person name="Foster-Nyarko E."/>
            <person name="Jarju S."/>
            <person name="Secka A."/>
            <person name="Antonio M."/>
            <person name="Oren A."/>
            <person name="Chaudhuri R.R."/>
            <person name="La Ragione R."/>
            <person name="Hildebrand F."/>
            <person name="Pallen M.J."/>
        </authorList>
    </citation>
    <scope>NUCLEOTIDE SEQUENCE</scope>
    <source>
        <strain evidence="2">ChiGjej3B3-7470</strain>
    </source>
</reference>
<organism evidence="2 3">
    <name type="scientific">Tessaracoccus flavescens</name>
    <dbReference type="NCBI Taxonomy" id="399497"/>
    <lineage>
        <taxon>Bacteria</taxon>
        <taxon>Bacillati</taxon>
        <taxon>Actinomycetota</taxon>
        <taxon>Actinomycetes</taxon>
        <taxon>Propionibacteriales</taxon>
        <taxon>Propionibacteriaceae</taxon>
        <taxon>Tessaracoccus</taxon>
    </lineage>
</organism>